<proteinExistence type="predicted"/>
<gene>
    <name evidence="1" type="ORF">LOK49_LG10G02363</name>
</gene>
<dbReference type="Proteomes" id="UP001060215">
    <property type="component" value="Chromosome 10"/>
</dbReference>
<dbReference type="EMBL" id="CM045767">
    <property type="protein sequence ID" value="KAI7997881.1"/>
    <property type="molecule type" value="Genomic_DNA"/>
</dbReference>
<comment type="caution">
    <text evidence="1">The sequence shown here is derived from an EMBL/GenBank/DDBJ whole genome shotgun (WGS) entry which is preliminary data.</text>
</comment>
<sequence>MGRRGTETPADVLETMAVEREADFLESEDSFVVVLPEHNSTLVVLPEKAKVEEEERSELPEEETAAVVLRSSAANNHKGLARKSFYTLVTPSYFIGRKKSEEYMHGEARSRHLALQEDTNVYNLHSF</sequence>
<keyword evidence="2" id="KW-1185">Reference proteome</keyword>
<accession>A0ACC0GEN5</accession>
<organism evidence="1 2">
    <name type="scientific">Camellia lanceoleosa</name>
    <dbReference type="NCBI Taxonomy" id="1840588"/>
    <lineage>
        <taxon>Eukaryota</taxon>
        <taxon>Viridiplantae</taxon>
        <taxon>Streptophyta</taxon>
        <taxon>Embryophyta</taxon>
        <taxon>Tracheophyta</taxon>
        <taxon>Spermatophyta</taxon>
        <taxon>Magnoliopsida</taxon>
        <taxon>eudicotyledons</taxon>
        <taxon>Gunneridae</taxon>
        <taxon>Pentapetalae</taxon>
        <taxon>asterids</taxon>
        <taxon>Ericales</taxon>
        <taxon>Theaceae</taxon>
        <taxon>Camellia</taxon>
    </lineage>
</organism>
<evidence type="ECO:0000313" key="2">
    <source>
        <dbReference type="Proteomes" id="UP001060215"/>
    </source>
</evidence>
<protein>
    <submittedName>
        <fullName evidence="1">Uncharacterized protein</fullName>
    </submittedName>
</protein>
<evidence type="ECO:0000313" key="1">
    <source>
        <dbReference type="EMBL" id="KAI7997881.1"/>
    </source>
</evidence>
<name>A0ACC0GEN5_9ERIC</name>
<reference evidence="1 2" key="1">
    <citation type="journal article" date="2022" name="Plant J.">
        <title>Chromosome-level genome of Camellia lanceoleosa provides a valuable resource for understanding genome evolution and self-incompatibility.</title>
        <authorList>
            <person name="Gong W."/>
            <person name="Xiao S."/>
            <person name="Wang L."/>
            <person name="Liao Z."/>
            <person name="Chang Y."/>
            <person name="Mo W."/>
            <person name="Hu G."/>
            <person name="Li W."/>
            <person name="Zhao G."/>
            <person name="Zhu H."/>
            <person name="Hu X."/>
            <person name="Ji K."/>
            <person name="Xiang X."/>
            <person name="Song Q."/>
            <person name="Yuan D."/>
            <person name="Jin S."/>
            <person name="Zhang L."/>
        </authorList>
    </citation>
    <scope>NUCLEOTIDE SEQUENCE [LARGE SCALE GENOMIC DNA]</scope>
    <source>
        <strain evidence="1">SQ_2022a</strain>
    </source>
</reference>